<gene>
    <name evidence="1" type="ORF">AURDEDRAFT_76501</name>
</gene>
<dbReference type="eggNOG" id="KOG0017">
    <property type="taxonomic scope" value="Eukaryota"/>
</dbReference>
<evidence type="ECO:0000313" key="2">
    <source>
        <dbReference type="Proteomes" id="UP000006514"/>
    </source>
</evidence>
<name>J0D5L6_AURST</name>
<dbReference type="Proteomes" id="UP000006514">
    <property type="component" value="Unassembled WGS sequence"/>
</dbReference>
<dbReference type="KEGG" id="adl:AURDEDRAFT_76501"/>
<organism evidence="1 2">
    <name type="scientific">Auricularia subglabra (strain TFB-10046 / SS5)</name>
    <name type="common">White-rot fungus</name>
    <name type="synonym">Auricularia delicata (strain TFB10046)</name>
    <dbReference type="NCBI Taxonomy" id="717982"/>
    <lineage>
        <taxon>Eukaryota</taxon>
        <taxon>Fungi</taxon>
        <taxon>Dikarya</taxon>
        <taxon>Basidiomycota</taxon>
        <taxon>Agaricomycotina</taxon>
        <taxon>Agaricomycetes</taxon>
        <taxon>Auriculariales</taxon>
        <taxon>Auriculariaceae</taxon>
        <taxon>Auricularia</taxon>
    </lineage>
</organism>
<dbReference type="OrthoDB" id="8023605at2759"/>
<evidence type="ECO:0000313" key="1">
    <source>
        <dbReference type="EMBL" id="EJD34066.1"/>
    </source>
</evidence>
<protein>
    <recommendedName>
        <fullName evidence="3">Integrase zinc-binding domain-containing protein</fullName>
    </recommendedName>
</protein>
<accession>J0D5L6</accession>
<dbReference type="AlphaFoldDB" id="J0D5L6"/>
<evidence type="ECO:0008006" key="3">
    <source>
        <dbReference type="Google" id="ProtNLM"/>
    </source>
</evidence>
<dbReference type="EMBL" id="JH688013">
    <property type="protein sequence ID" value="EJD34066.1"/>
    <property type="molecule type" value="Genomic_DNA"/>
</dbReference>
<keyword evidence="2" id="KW-1185">Reference proteome</keyword>
<dbReference type="InParanoid" id="J0D5L6"/>
<proteinExistence type="predicted"/>
<reference evidence="2" key="1">
    <citation type="journal article" date="2012" name="Science">
        <title>The Paleozoic origin of enzymatic lignin decomposition reconstructed from 31 fungal genomes.</title>
        <authorList>
            <person name="Floudas D."/>
            <person name="Binder M."/>
            <person name="Riley R."/>
            <person name="Barry K."/>
            <person name="Blanchette R.A."/>
            <person name="Henrissat B."/>
            <person name="Martinez A.T."/>
            <person name="Otillar R."/>
            <person name="Spatafora J.W."/>
            <person name="Yadav J.S."/>
            <person name="Aerts A."/>
            <person name="Benoit I."/>
            <person name="Boyd A."/>
            <person name="Carlson A."/>
            <person name="Copeland A."/>
            <person name="Coutinho P.M."/>
            <person name="de Vries R.P."/>
            <person name="Ferreira P."/>
            <person name="Findley K."/>
            <person name="Foster B."/>
            <person name="Gaskell J."/>
            <person name="Glotzer D."/>
            <person name="Gorecki P."/>
            <person name="Heitman J."/>
            <person name="Hesse C."/>
            <person name="Hori C."/>
            <person name="Igarashi K."/>
            <person name="Jurgens J.A."/>
            <person name="Kallen N."/>
            <person name="Kersten P."/>
            <person name="Kohler A."/>
            <person name="Kuees U."/>
            <person name="Kumar T.K.A."/>
            <person name="Kuo A."/>
            <person name="LaButti K."/>
            <person name="Larrondo L.F."/>
            <person name="Lindquist E."/>
            <person name="Ling A."/>
            <person name="Lombard V."/>
            <person name="Lucas S."/>
            <person name="Lundell T."/>
            <person name="Martin R."/>
            <person name="McLaughlin D.J."/>
            <person name="Morgenstern I."/>
            <person name="Morin E."/>
            <person name="Murat C."/>
            <person name="Nagy L.G."/>
            <person name="Nolan M."/>
            <person name="Ohm R.A."/>
            <person name="Patyshakuliyeva A."/>
            <person name="Rokas A."/>
            <person name="Ruiz-Duenas F.J."/>
            <person name="Sabat G."/>
            <person name="Salamov A."/>
            <person name="Samejima M."/>
            <person name="Schmutz J."/>
            <person name="Slot J.C."/>
            <person name="St John F."/>
            <person name="Stenlid J."/>
            <person name="Sun H."/>
            <person name="Sun S."/>
            <person name="Syed K."/>
            <person name="Tsang A."/>
            <person name="Wiebenga A."/>
            <person name="Young D."/>
            <person name="Pisabarro A."/>
            <person name="Eastwood D.C."/>
            <person name="Martin F."/>
            <person name="Cullen D."/>
            <person name="Grigoriev I.V."/>
            <person name="Hibbett D.S."/>
        </authorList>
    </citation>
    <scope>NUCLEOTIDE SEQUENCE [LARGE SCALE GENOMIC DNA]</scope>
    <source>
        <strain evidence="2">TFB10046</strain>
    </source>
</reference>
<sequence>MPLDFAHATYLVPPAQPRLSTEELIALRARQLERREDDLALVQEAIRSARYAAIADFIHKHGHSIRDFNFAPGELVLIRDTRIEKDLGLKKVEDRYYGPMIVVQRNLGGSYTIAELDGSVSIRRCAAFRVIPFFPRSRQAFDISDILETSRAQLQLINKLEDKLQGTGDDEGSYNPENDDHVAAALLVHGTTVSHRAQDVDGCLKCDDGLVEGA</sequence>